<protein>
    <submittedName>
        <fullName evidence="6">FAD-dependent oxidoreductase</fullName>
    </submittedName>
</protein>
<sequence>MAYRDVRTVLVVGAGAIGTSWAAHLLRQGLDVVLVDPDRPALERARTLAAAFIEEGDGPADTLDHLTTTTEVEACAPAADLVIEAGPEVLDVKRDLFGRLDSLTGVDVLLTSSSSGLPPSSFAGAAGRHPERVLVAHPFNPPHLVPLVELVGAPTTAEGALRAADAFFTGVGKRCITLRTELPGHVVNRLQAALWREAYDLVGRGVVSVADIDTAIAWGPGLRWALLGPFATQHLSGGAGGIAHILEHLGPPTVEWWKDLGDPSLTSDLREAIVAGMTEEMDTIAQDEDGLRARRDAALRGLIRAKEEAGLP</sequence>
<proteinExistence type="inferred from homology"/>
<dbReference type="InterPro" id="IPR013328">
    <property type="entry name" value="6PGD_dom2"/>
</dbReference>
<dbReference type="EMBL" id="JBIAFJ010000013">
    <property type="protein sequence ID" value="MFE9171099.1"/>
    <property type="molecule type" value="Genomic_DNA"/>
</dbReference>
<evidence type="ECO:0000259" key="5">
    <source>
        <dbReference type="Pfam" id="PF02737"/>
    </source>
</evidence>
<dbReference type="Pfam" id="PF00725">
    <property type="entry name" value="3HCDH"/>
    <property type="match status" value="1"/>
</dbReference>
<accession>A0ABW6KT74</accession>
<dbReference type="PANTHER" id="PTHR48075">
    <property type="entry name" value="3-HYDROXYACYL-COA DEHYDROGENASE FAMILY PROTEIN"/>
    <property type="match status" value="1"/>
</dbReference>
<dbReference type="InterPro" id="IPR036291">
    <property type="entry name" value="NAD(P)-bd_dom_sf"/>
</dbReference>
<dbReference type="SUPFAM" id="SSF51735">
    <property type="entry name" value="NAD(P)-binding Rossmann-fold domains"/>
    <property type="match status" value="1"/>
</dbReference>
<evidence type="ECO:0000256" key="3">
    <source>
        <dbReference type="ARBA" id="ARBA00023002"/>
    </source>
</evidence>
<comment type="similarity">
    <text evidence="2">Belongs to the 3-hydroxyacyl-CoA dehydrogenase family.</text>
</comment>
<comment type="pathway">
    <text evidence="1">Lipid metabolism; butanoate metabolism.</text>
</comment>
<keyword evidence="3" id="KW-0560">Oxidoreductase</keyword>
<feature type="domain" description="3-hydroxyacyl-CoA dehydrogenase C-terminal" evidence="4">
    <location>
        <begin position="184"/>
        <end position="254"/>
    </location>
</feature>
<organism evidence="6 7">
    <name type="scientific">Streptomyces kebangsaanensis</name>
    <dbReference type="NCBI Taxonomy" id="864058"/>
    <lineage>
        <taxon>Bacteria</taxon>
        <taxon>Bacillati</taxon>
        <taxon>Actinomycetota</taxon>
        <taxon>Actinomycetes</taxon>
        <taxon>Kitasatosporales</taxon>
        <taxon>Streptomycetaceae</taxon>
        <taxon>Streptomyces</taxon>
    </lineage>
</organism>
<gene>
    <name evidence="6" type="ORF">ACFYNZ_16500</name>
</gene>
<comment type="caution">
    <text evidence="6">The sequence shown here is derived from an EMBL/GenBank/DDBJ whole genome shotgun (WGS) entry which is preliminary data.</text>
</comment>
<dbReference type="PANTHER" id="PTHR48075:SF5">
    <property type="entry name" value="3-HYDROXYBUTYRYL-COA DEHYDROGENASE"/>
    <property type="match status" value="1"/>
</dbReference>
<evidence type="ECO:0000313" key="6">
    <source>
        <dbReference type="EMBL" id="MFE9171099.1"/>
    </source>
</evidence>
<feature type="domain" description="3-hydroxyacyl-CoA dehydrogenase NAD binding" evidence="5">
    <location>
        <begin position="8"/>
        <end position="178"/>
    </location>
</feature>
<evidence type="ECO:0000256" key="2">
    <source>
        <dbReference type="ARBA" id="ARBA00009463"/>
    </source>
</evidence>
<keyword evidence="7" id="KW-1185">Reference proteome</keyword>
<dbReference type="InterPro" id="IPR006108">
    <property type="entry name" value="3HC_DH_C"/>
</dbReference>
<dbReference type="RefSeq" id="WP_388347778.1">
    <property type="nucleotide sequence ID" value="NZ_JBIAFJ010000013.1"/>
</dbReference>
<evidence type="ECO:0000259" key="4">
    <source>
        <dbReference type="Pfam" id="PF00725"/>
    </source>
</evidence>
<evidence type="ECO:0000256" key="1">
    <source>
        <dbReference type="ARBA" id="ARBA00005086"/>
    </source>
</evidence>
<dbReference type="Proteomes" id="UP001601197">
    <property type="component" value="Unassembled WGS sequence"/>
</dbReference>
<dbReference type="Pfam" id="PF02737">
    <property type="entry name" value="3HCDH_N"/>
    <property type="match status" value="1"/>
</dbReference>
<evidence type="ECO:0000313" key="7">
    <source>
        <dbReference type="Proteomes" id="UP001601197"/>
    </source>
</evidence>
<dbReference type="Gene3D" id="3.40.50.720">
    <property type="entry name" value="NAD(P)-binding Rossmann-like Domain"/>
    <property type="match status" value="1"/>
</dbReference>
<dbReference type="Gene3D" id="1.10.1040.10">
    <property type="entry name" value="N-(1-d-carboxylethyl)-l-norvaline Dehydrogenase, domain 2"/>
    <property type="match status" value="1"/>
</dbReference>
<dbReference type="InterPro" id="IPR006176">
    <property type="entry name" value="3-OHacyl-CoA_DH_NAD-bd"/>
</dbReference>
<dbReference type="InterPro" id="IPR008927">
    <property type="entry name" value="6-PGluconate_DH-like_C_sf"/>
</dbReference>
<dbReference type="SUPFAM" id="SSF48179">
    <property type="entry name" value="6-phosphogluconate dehydrogenase C-terminal domain-like"/>
    <property type="match status" value="1"/>
</dbReference>
<reference evidence="6 7" key="1">
    <citation type="submission" date="2024-10" db="EMBL/GenBank/DDBJ databases">
        <title>The Natural Products Discovery Center: Release of the First 8490 Sequenced Strains for Exploring Actinobacteria Biosynthetic Diversity.</title>
        <authorList>
            <person name="Kalkreuter E."/>
            <person name="Kautsar S.A."/>
            <person name="Yang D."/>
            <person name="Bader C.D."/>
            <person name="Teijaro C.N."/>
            <person name="Fluegel L."/>
            <person name="Davis C.M."/>
            <person name="Simpson J.R."/>
            <person name="Lauterbach L."/>
            <person name="Steele A.D."/>
            <person name="Gui C."/>
            <person name="Meng S."/>
            <person name="Li G."/>
            <person name="Viehrig K."/>
            <person name="Ye F."/>
            <person name="Su P."/>
            <person name="Kiefer A.F."/>
            <person name="Nichols A."/>
            <person name="Cepeda A.J."/>
            <person name="Yan W."/>
            <person name="Fan B."/>
            <person name="Jiang Y."/>
            <person name="Adhikari A."/>
            <person name="Zheng C.-J."/>
            <person name="Schuster L."/>
            <person name="Cowan T.M."/>
            <person name="Smanski M.J."/>
            <person name="Chevrette M.G."/>
            <person name="De Carvalho L.P.S."/>
            <person name="Shen B."/>
        </authorList>
    </citation>
    <scope>NUCLEOTIDE SEQUENCE [LARGE SCALE GENOMIC DNA]</scope>
    <source>
        <strain evidence="6 7">NPDC007147</strain>
    </source>
</reference>
<name>A0ABW6KT74_9ACTN</name>